<dbReference type="AlphaFoldDB" id="A0A2T0X426"/>
<gene>
    <name evidence="2" type="ORF">BCF33_2536</name>
</gene>
<dbReference type="Proteomes" id="UP000238801">
    <property type="component" value="Unassembled WGS sequence"/>
</dbReference>
<keyword evidence="3" id="KW-1185">Reference proteome</keyword>
<evidence type="ECO:0000313" key="3">
    <source>
        <dbReference type="Proteomes" id="UP000238801"/>
    </source>
</evidence>
<keyword evidence="1" id="KW-1133">Transmembrane helix</keyword>
<evidence type="ECO:0000256" key="1">
    <source>
        <dbReference type="SAM" id="Phobius"/>
    </source>
</evidence>
<name>A0A2T0X426_9RHOB</name>
<reference evidence="2 3" key="1">
    <citation type="submission" date="2018-03" db="EMBL/GenBank/DDBJ databases">
        <title>Genomic Encyclopedia of Archaeal and Bacterial Type Strains, Phase II (KMG-II): from individual species to whole genera.</title>
        <authorList>
            <person name="Goeker M."/>
        </authorList>
    </citation>
    <scope>NUCLEOTIDE SEQUENCE [LARGE SCALE GENOMIC DNA]</scope>
    <source>
        <strain evidence="2 3">DSM 29318</strain>
    </source>
</reference>
<protein>
    <submittedName>
        <fullName evidence="2">Uncharacterized protein</fullName>
    </submittedName>
</protein>
<feature type="transmembrane region" description="Helical" evidence="1">
    <location>
        <begin position="7"/>
        <end position="30"/>
    </location>
</feature>
<dbReference type="RefSeq" id="WP_106161224.1">
    <property type="nucleotide sequence ID" value="NZ_PVTT01000002.1"/>
</dbReference>
<keyword evidence="1" id="KW-0472">Membrane</keyword>
<sequence length="78" mass="8256">MTQSLLFDLYLVTGMVVLLLSVPGMVSAWAGGRVPVLPSVMVMVGGGLVIWALAQSATGYAPEDIPRAFANVVAYFLR</sequence>
<accession>A0A2T0X426</accession>
<proteinExistence type="predicted"/>
<keyword evidence="1" id="KW-0812">Transmembrane</keyword>
<dbReference type="EMBL" id="PVTT01000002">
    <property type="protein sequence ID" value="PRY93655.1"/>
    <property type="molecule type" value="Genomic_DNA"/>
</dbReference>
<dbReference type="OrthoDB" id="7875801at2"/>
<comment type="caution">
    <text evidence="2">The sequence shown here is derived from an EMBL/GenBank/DDBJ whole genome shotgun (WGS) entry which is preliminary data.</text>
</comment>
<evidence type="ECO:0000313" key="2">
    <source>
        <dbReference type="EMBL" id="PRY93655.1"/>
    </source>
</evidence>
<feature type="transmembrane region" description="Helical" evidence="1">
    <location>
        <begin position="36"/>
        <end position="54"/>
    </location>
</feature>
<organism evidence="2 3">
    <name type="scientific">Hasllibacter halocynthiae</name>
    <dbReference type="NCBI Taxonomy" id="595589"/>
    <lineage>
        <taxon>Bacteria</taxon>
        <taxon>Pseudomonadati</taxon>
        <taxon>Pseudomonadota</taxon>
        <taxon>Alphaproteobacteria</taxon>
        <taxon>Rhodobacterales</taxon>
        <taxon>Roseobacteraceae</taxon>
        <taxon>Hasllibacter</taxon>
    </lineage>
</organism>